<accession>A0A8J2FT43</accession>
<proteinExistence type="predicted"/>
<keyword evidence="2" id="KW-1185">Reference proteome</keyword>
<evidence type="ECO:0000313" key="1">
    <source>
        <dbReference type="EMBL" id="CAF0700457.1"/>
    </source>
</evidence>
<sequence>MSEWTFNAWGRVLATRRLGGCNRRGRLPIATEQLPTGWVIVHMESSQPNGMGLSCAGVQVPMTQWIERDNGLGFSKLALKQILGNP</sequence>
<evidence type="ECO:0000313" key="2">
    <source>
        <dbReference type="Proteomes" id="UP000663859"/>
    </source>
</evidence>
<comment type="caution">
    <text evidence="1">The sequence shown here is derived from an EMBL/GenBank/DDBJ whole genome shotgun (WGS) entry which is preliminary data.</text>
</comment>
<organism evidence="1 2">
    <name type="scientific">Candidatus Methylacidithermus pantelleriae</name>
    <dbReference type="NCBI Taxonomy" id="2744239"/>
    <lineage>
        <taxon>Bacteria</taxon>
        <taxon>Pseudomonadati</taxon>
        <taxon>Verrucomicrobiota</taxon>
        <taxon>Methylacidiphilae</taxon>
        <taxon>Methylacidiphilales</taxon>
        <taxon>Methylacidiphilaceae</taxon>
        <taxon>Candidatus Methylacidithermus</taxon>
    </lineage>
</organism>
<name>A0A8J2FT43_9BACT</name>
<reference evidence="1" key="1">
    <citation type="submission" date="2021-02" db="EMBL/GenBank/DDBJ databases">
        <authorList>
            <person name="Cremers G."/>
            <person name="Picone N."/>
        </authorList>
    </citation>
    <scope>NUCLEOTIDE SEQUENCE</scope>
    <source>
        <strain evidence="1">PQ17</strain>
    </source>
</reference>
<dbReference type="EMBL" id="CAJNOB010000031">
    <property type="protein sequence ID" value="CAF0700457.1"/>
    <property type="molecule type" value="Genomic_DNA"/>
</dbReference>
<dbReference type="AlphaFoldDB" id="A0A8J2FT43"/>
<protein>
    <submittedName>
        <fullName evidence="1">Uncharacterized protein</fullName>
    </submittedName>
</protein>
<dbReference type="Proteomes" id="UP000663859">
    <property type="component" value="Unassembled WGS sequence"/>
</dbReference>
<gene>
    <name evidence="1" type="ORF">MPNT_370001</name>
</gene>